<comment type="caution">
    <text evidence="4">The sequence shown here is derived from an EMBL/GenBank/DDBJ whole genome shotgun (WGS) entry which is preliminary data.</text>
</comment>
<evidence type="ECO:0000256" key="2">
    <source>
        <dbReference type="SAM" id="MobiDB-lite"/>
    </source>
</evidence>
<sequence>MNEGAGISMESDPFAHIDLSILEMITSGSRMDDLDGQLSRFTPTSVSSAQTPDLQSVGQEVLSIQHINDASGSKDATESETPLLAESSMAPAYWLAWPRASAKANKARKTPQRPRAPAIKAMRPQVASKGPLRCEICDRNKDTGSEDYTHQASLNRHIRTAHLDTSRWQCTLCDKSMTRSDALGRHLKRQHHMSKVDAKEVVAHVAASKYSTE</sequence>
<dbReference type="Gene3D" id="3.30.160.60">
    <property type="entry name" value="Classic Zinc Finger"/>
    <property type="match status" value="1"/>
</dbReference>
<dbReference type="InterPro" id="IPR013087">
    <property type="entry name" value="Znf_C2H2_type"/>
</dbReference>
<proteinExistence type="predicted"/>
<dbReference type="InterPro" id="IPR036236">
    <property type="entry name" value="Znf_C2H2_sf"/>
</dbReference>
<keyword evidence="1" id="KW-0479">Metal-binding</keyword>
<dbReference type="PROSITE" id="PS00028">
    <property type="entry name" value="ZINC_FINGER_C2H2_1"/>
    <property type="match status" value="1"/>
</dbReference>
<dbReference type="SUPFAM" id="SSF57667">
    <property type="entry name" value="beta-beta-alpha zinc fingers"/>
    <property type="match status" value="1"/>
</dbReference>
<dbReference type="AlphaFoldDB" id="A0A8H7TXU3"/>
<evidence type="ECO:0000256" key="1">
    <source>
        <dbReference type="PROSITE-ProRule" id="PRU00042"/>
    </source>
</evidence>
<accession>A0A8H7TXU3</accession>
<dbReference type="GO" id="GO:0008270">
    <property type="term" value="F:zinc ion binding"/>
    <property type="evidence" value="ECO:0007669"/>
    <property type="project" value="UniProtKB-KW"/>
</dbReference>
<organism evidence="4 5">
    <name type="scientific">Rhodonia placenta</name>
    <dbReference type="NCBI Taxonomy" id="104341"/>
    <lineage>
        <taxon>Eukaryota</taxon>
        <taxon>Fungi</taxon>
        <taxon>Dikarya</taxon>
        <taxon>Basidiomycota</taxon>
        <taxon>Agaricomycotina</taxon>
        <taxon>Agaricomycetes</taxon>
        <taxon>Polyporales</taxon>
        <taxon>Adustoporiaceae</taxon>
        <taxon>Rhodonia</taxon>
    </lineage>
</organism>
<evidence type="ECO:0000259" key="3">
    <source>
        <dbReference type="PROSITE" id="PS50157"/>
    </source>
</evidence>
<feature type="domain" description="C2H2-type" evidence="3">
    <location>
        <begin position="168"/>
        <end position="196"/>
    </location>
</feature>
<evidence type="ECO:0000313" key="4">
    <source>
        <dbReference type="EMBL" id="KAF9801421.1"/>
    </source>
</evidence>
<keyword evidence="1" id="KW-0862">Zinc</keyword>
<reference evidence="4" key="2">
    <citation type="journal article" name="Front. Microbiol.">
        <title>Degradative Capacity of Two Strains of Rhodonia placenta: From Phenotype to Genotype.</title>
        <authorList>
            <person name="Kolle M."/>
            <person name="Horta M.A.C."/>
            <person name="Nowrousian M."/>
            <person name="Ohm R.A."/>
            <person name="Benz J.P."/>
            <person name="Pilgard A."/>
        </authorList>
    </citation>
    <scope>NUCLEOTIDE SEQUENCE</scope>
    <source>
        <strain evidence="4">FPRL280</strain>
    </source>
</reference>
<keyword evidence="1" id="KW-0863">Zinc-finger</keyword>
<gene>
    <name evidence="4" type="ORF">IEO21_10114</name>
</gene>
<dbReference type="PROSITE" id="PS50157">
    <property type="entry name" value="ZINC_FINGER_C2H2_2"/>
    <property type="match status" value="1"/>
</dbReference>
<evidence type="ECO:0000313" key="5">
    <source>
        <dbReference type="Proteomes" id="UP000639403"/>
    </source>
</evidence>
<name>A0A8H7TXU3_9APHY</name>
<feature type="region of interest" description="Disordered" evidence="2">
    <location>
        <begin position="104"/>
        <end position="124"/>
    </location>
</feature>
<reference evidence="4" key="1">
    <citation type="submission" date="2020-11" db="EMBL/GenBank/DDBJ databases">
        <authorList>
            <person name="Koelle M."/>
            <person name="Horta M.A.C."/>
            <person name="Nowrousian M."/>
            <person name="Ohm R.A."/>
            <person name="Benz P."/>
            <person name="Pilgard A."/>
        </authorList>
    </citation>
    <scope>NUCLEOTIDE SEQUENCE</scope>
    <source>
        <strain evidence="4">FPRL280</strain>
    </source>
</reference>
<protein>
    <recommendedName>
        <fullName evidence="3">C2H2-type domain-containing protein</fullName>
    </recommendedName>
</protein>
<dbReference type="SMART" id="SM00355">
    <property type="entry name" value="ZnF_C2H2"/>
    <property type="match status" value="2"/>
</dbReference>
<dbReference type="EMBL" id="JADOXO010000666">
    <property type="protein sequence ID" value="KAF9801421.1"/>
    <property type="molecule type" value="Genomic_DNA"/>
</dbReference>
<dbReference type="Proteomes" id="UP000639403">
    <property type="component" value="Unassembled WGS sequence"/>
</dbReference>